<evidence type="ECO:0000313" key="2">
    <source>
        <dbReference type="Proteomes" id="UP001432251"/>
    </source>
</evidence>
<sequence>MRDTTRQAKERCSEHRTADAGSARATAHAGDRFGRRGCPSRRWRRRVPGDDRVRRRSGPGERPRRRRHSPPLALDGYGEGGGPGTTNGIAPGEPDPNGTRYRAGGDLPDGPDEAPVYRPEGQVGAAEVSALAEALGVEGTPRLRDGAWRLDPAQDGSGPSLQVNRKAPGTWTYSRLAPSSGDKCTGVAKCPDAPVGSGSEDDAVSAAVAKKAAAPILKALGQDDAKLDTDQLMGATRVVNADPKVGGLPTYGWSTGIQVGPDGQVTGGSGQLKAPVKSDVYPVVGAKETIGQLNSAASGDRGVSAGDCASAVPLDGERTQGNGCTPSSPRPPASSTVTVDKATFGLAAYYTQGRQALVPAWLFEVKPTGADSVFTVTHPAVDPKYLVAPSSAAPGDEPPTQPSPRPSTSAGDPGTRTREVRVEGYSGSGRTLTLHFTGGVCATYAARADESGGRVTVTVTSTEKKGTVCIELAKFYTLPVTLDAPLGERKVVDADGHEVPAAQKNRPGGVETAPRG</sequence>
<keyword evidence="2" id="KW-1185">Reference proteome</keyword>
<gene>
    <name evidence="1" type="ORF">V2W30_11110</name>
</gene>
<dbReference type="EMBL" id="CP146022">
    <property type="protein sequence ID" value="WWQ63838.1"/>
    <property type="molecule type" value="Genomic_DNA"/>
</dbReference>
<accession>A0ACD5ADA3</accession>
<name>A0ACD5ADA3_9ACTN</name>
<evidence type="ECO:0000313" key="1">
    <source>
        <dbReference type="EMBL" id="WWQ63838.1"/>
    </source>
</evidence>
<organism evidence="1 2">
    <name type="scientific">Streptomyces citrinus</name>
    <dbReference type="NCBI Taxonomy" id="3118173"/>
    <lineage>
        <taxon>Bacteria</taxon>
        <taxon>Bacillati</taxon>
        <taxon>Actinomycetota</taxon>
        <taxon>Actinomycetes</taxon>
        <taxon>Kitasatosporales</taxon>
        <taxon>Streptomycetaceae</taxon>
        <taxon>Streptomyces</taxon>
    </lineage>
</organism>
<proteinExistence type="predicted"/>
<reference evidence="1" key="1">
    <citation type="journal article" date="2025" name="Int. J. Syst. Evol. Microbiol.">
        <title>Streptomyces citrinus sp. nov., with yellow diffusible pigment.</title>
        <authorList>
            <person name="He Y."/>
            <person name="Yang E."/>
            <person name="Xu J."/>
            <person name="Sun Y."/>
            <person name="Sun L."/>
        </authorList>
    </citation>
    <scope>NUCLEOTIDE SEQUENCE</scope>
    <source>
        <strain evidence="1">Q6</strain>
    </source>
</reference>
<dbReference type="Proteomes" id="UP001432251">
    <property type="component" value="Chromosome"/>
</dbReference>
<protein>
    <submittedName>
        <fullName evidence="1">Uncharacterized protein</fullName>
    </submittedName>
</protein>